<dbReference type="PANTHER" id="PTHR35580:SF1">
    <property type="entry name" value="PHYTASE-LIKE DOMAIN-CONTAINING PROTEIN"/>
    <property type="match status" value="1"/>
</dbReference>
<gene>
    <name evidence="4" type="ORF">ACFSR8_14185</name>
</gene>
<dbReference type="Pfam" id="PF18962">
    <property type="entry name" value="Por_Secre_tail"/>
    <property type="match status" value="1"/>
</dbReference>
<evidence type="ECO:0000313" key="5">
    <source>
        <dbReference type="Proteomes" id="UP001597476"/>
    </source>
</evidence>
<evidence type="ECO:0000256" key="1">
    <source>
        <dbReference type="ARBA" id="ARBA00022729"/>
    </source>
</evidence>
<evidence type="ECO:0000259" key="3">
    <source>
        <dbReference type="Pfam" id="PF18962"/>
    </source>
</evidence>
<dbReference type="InterPro" id="IPR010620">
    <property type="entry name" value="SBBP_repeat"/>
</dbReference>
<feature type="signal peptide" evidence="2">
    <location>
        <begin position="1"/>
        <end position="23"/>
    </location>
</feature>
<reference evidence="5" key="1">
    <citation type="journal article" date="2019" name="Int. J. Syst. Evol. Microbiol.">
        <title>The Global Catalogue of Microorganisms (GCM) 10K type strain sequencing project: providing services to taxonomists for standard genome sequencing and annotation.</title>
        <authorList>
            <consortium name="The Broad Institute Genomics Platform"/>
            <consortium name="The Broad Institute Genome Sequencing Center for Infectious Disease"/>
            <person name="Wu L."/>
            <person name="Ma J."/>
        </authorList>
    </citation>
    <scope>NUCLEOTIDE SEQUENCE [LARGE SCALE GENOMIC DNA]</scope>
    <source>
        <strain evidence="5">KCTC 42398</strain>
    </source>
</reference>
<dbReference type="InterPro" id="IPR052918">
    <property type="entry name" value="Motility_Chemotaxis_Reg"/>
</dbReference>
<dbReference type="EMBL" id="JBHULY010000034">
    <property type="protein sequence ID" value="MFD2727368.1"/>
    <property type="molecule type" value="Genomic_DNA"/>
</dbReference>
<dbReference type="PANTHER" id="PTHR35580">
    <property type="entry name" value="CELL SURFACE GLYCOPROTEIN (S-LAYER PROTEIN)-LIKE PROTEIN"/>
    <property type="match status" value="1"/>
</dbReference>
<organism evidence="4 5">
    <name type="scientific">Hyunsoonleella rubra</name>
    <dbReference type="NCBI Taxonomy" id="1737062"/>
    <lineage>
        <taxon>Bacteria</taxon>
        <taxon>Pseudomonadati</taxon>
        <taxon>Bacteroidota</taxon>
        <taxon>Flavobacteriia</taxon>
        <taxon>Flavobacteriales</taxon>
        <taxon>Flavobacteriaceae</taxon>
    </lineage>
</organism>
<dbReference type="Pfam" id="PF06739">
    <property type="entry name" value="SBBP"/>
    <property type="match status" value="1"/>
</dbReference>
<dbReference type="RefSeq" id="WP_380293152.1">
    <property type="nucleotide sequence ID" value="NZ_JBHULY010000034.1"/>
</dbReference>
<feature type="chain" id="PRO_5046991628" evidence="2">
    <location>
        <begin position="24"/>
        <end position="670"/>
    </location>
</feature>
<dbReference type="SUPFAM" id="SSF63829">
    <property type="entry name" value="Calcium-dependent phosphotriesterase"/>
    <property type="match status" value="1"/>
</dbReference>
<accession>A0ABW5TFP3</accession>
<keyword evidence="5" id="KW-1185">Reference proteome</keyword>
<keyword evidence="1 2" id="KW-0732">Signal</keyword>
<sequence length="670" mass="72567">MKKIYLTICLILLFICSQNLSQAQELIFAKRIGGDSPFISLERGNSIALDETGNLYVTGTIGAGTSGVVFGENEVNETTLNINGSFLAKYNNIQELQWVQQMGTSNNSITSYAIDSDASGNVYVSGTFGIEATFGVGQTNETTLTGTLGEIFIAKYDSNGNLLWAINEGGENDDNPGGKALIVDDSGNVYLTGTFWGTVTFGEGETTETTFTSEKSTFFLAKYDSNGALIWVQKVDSGSNSSVGKNLDLDEQENIYVTGNYFDSVVFGEGLSNEITLNDNNVSAFIAKYDNEGNFLWAIEPFKSGKADIGNDLAIDKQGSVFFTGSFTDSIILGEGTENETQLSGAGSDEIIVAKYNSEGEFIWGKTAESTGGDRGIGLAVDTASNVFITGYYGSQIQFGKNENNDTTITNSGSSDIFVAKFSSSGEFIWVTHAGGTNWEQGTDIQVDESGNAYVTGFYRSNITFGEGEPLETSLSIEGLNDIFISKFQRSNEPPQITAYNGVTSILKNETLVIALTDLEISDIDNSYPNDFTFVVLEGDNYLVNGNSVTPDSDFSGTISISITVNDGELDSEEFVIPIEVVETLGIDDLLNKDQFDFYPNPASNLINLIFDQQSQCQINIFSIKGDLVHSSIIGKISEKSIDITHLKTGVYLLTITTDSKYEIMKMIKK</sequence>
<feature type="domain" description="Secretion system C-terminal sorting" evidence="3">
    <location>
        <begin position="599"/>
        <end position="668"/>
    </location>
</feature>
<dbReference type="NCBIfam" id="TIGR04183">
    <property type="entry name" value="Por_Secre_tail"/>
    <property type="match status" value="1"/>
</dbReference>
<proteinExistence type="predicted"/>
<comment type="caution">
    <text evidence="4">The sequence shown here is derived from an EMBL/GenBank/DDBJ whole genome shotgun (WGS) entry which is preliminary data.</text>
</comment>
<evidence type="ECO:0000313" key="4">
    <source>
        <dbReference type="EMBL" id="MFD2727368.1"/>
    </source>
</evidence>
<evidence type="ECO:0000256" key="2">
    <source>
        <dbReference type="SAM" id="SignalP"/>
    </source>
</evidence>
<dbReference type="Proteomes" id="UP001597476">
    <property type="component" value="Unassembled WGS sequence"/>
</dbReference>
<name>A0ABW5TFP3_9FLAO</name>
<dbReference type="InterPro" id="IPR026444">
    <property type="entry name" value="Secre_tail"/>
</dbReference>
<protein>
    <submittedName>
        <fullName evidence="4">SBBP repeat-containing protein</fullName>
    </submittedName>
</protein>